<gene>
    <name evidence="1" type="primary">146</name>
    <name evidence="1" type="ORF">SEA_STARPLATINUM_146</name>
</gene>
<sequence>MDTMEYIEYIKQFPKCERCEKYACPPHVYKDRSITRYDYSMVCDGIPTWGPDPFAEEIHGDHSDYFMCDGERYESGQDI</sequence>
<proteinExistence type="predicted"/>
<organism evidence="1 2">
    <name type="scientific">Streptomyces phage StarPlatinum</name>
    <dbReference type="NCBI Taxonomy" id="2283265"/>
    <lineage>
        <taxon>Viruses</taxon>
        <taxon>Duplodnaviria</taxon>
        <taxon>Heunggongvirae</taxon>
        <taxon>Uroviricota</taxon>
        <taxon>Caudoviricetes</taxon>
        <taxon>Stanwilliamsviridae</taxon>
        <taxon>Boydwoodruffvirinae</taxon>
        <taxon>Karimacvirus</taxon>
        <taxon>Karimacvirus starplatinum</taxon>
        <taxon>Streptomyces virus StarPlatinum</taxon>
    </lineage>
</organism>
<protein>
    <submittedName>
        <fullName evidence="1">Uncharacterized protein</fullName>
    </submittedName>
</protein>
<evidence type="ECO:0000313" key="1">
    <source>
        <dbReference type="EMBL" id="AXH66883.1"/>
    </source>
</evidence>
<dbReference type="KEGG" id="vg:55609837"/>
<evidence type="ECO:0000313" key="2">
    <source>
        <dbReference type="Proteomes" id="UP000259988"/>
    </source>
</evidence>
<name>A0A345M8R2_9CAUD</name>
<dbReference type="GeneID" id="55609837"/>
<dbReference type="Proteomes" id="UP000259988">
    <property type="component" value="Segment"/>
</dbReference>
<accession>A0A345M8R2</accession>
<reference evidence="1 2" key="1">
    <citation type="submission" date="2018-07" db="EMBL/GenBank/DDBJ databases">
        <authorList>
            <person name="Cook J.L."/>
            <person name="Tucker S.D."/>
            <person name="Kassa A.K."/>
            <person name="Jones J.A."/>
            <person name="Khadka D."/>
            <person name="Klug H.M."/>
            <person name="Layton S.R."/>
            <person name="Nayek S."/>
            <person name="Bhuiyan S."/>
            <person name="Kim T."/>
            <person name="Hughes L.E."/>
            <person name="Garlena R.A."/>
            <person name="Russell D.A."/>
            <person name="Pope W.H."/>
            <person name="Jacobs-Sera D."/>
            <person name="Hatfull G.F."/>
        </authorList>
    </citation>
    <scope>NUCLEOTIDE SEQUENCE [LARGE SCALE GENOMIC DNA]</scope>
</reference>
<keyword evidence="2" id="KW-1185">Reference proteome</keyword>
<dbReference type="RefSeq" id="YP_009839572.1">
    <property type="nucleotide sequence ID" value="NC_048721.1"/>
</dbReference>
<dbReference type="EMBL" id="MH576965">
    <property type="protein sequence ID" value="AXH66883.1"/>
    <property type="molecule type" value="Genomic_DNA"/>
</dbReference>